<proteinExistence type="inferred from homology"/>
<evidence type="ECO:0000313" key="5">
    <source>
        <dbReference type="Proteomes" id="UP000224003"/>
    </source>
</evidence>
<evidence type="ECO:0000256" key="1">
    <source>
        <dbReference type="ARBA" id="ARBA00008954"/>
    </source>
</evidence>
<dbReference type="RefSeq" id="WP_098516957.1">
    <property type="nucleotide sequence ID" value="NZ_NUVX01000023.1"/>
</dbReference>
<keyword evidence="2 3" id="KW-0663">Pyridoxal phosphate</keyword>
<gene>
    <name evidence="4" type="ORF">COJ15_14360</name>
</gene>
<sequence>MNYFELDKEYVWHPWTSTYQIESNNTIMQKGDGCYITDINGKTYLDAKSAVLNASCGYNHPKIISAIQSQLTELMNFDHAEFSTIPPILLAEKLSSILPKQLERTFFCTSGSEATETAIKMARMYFQIDGRKQKNKIISLDKGYHGITLGALGASNIPLARNEVYLMNEGYESIPTPICEKCCAFLPHDICEHPSGRELETKILELGPENVAAFIMEPVLGLGGIVIPSIDYMQEIQKICLKYEVKLILDETMTCMGRTGKMFAFEHFNIVPDILICGKGISGGYFPISTITTSQEIYYKFCEDPFLNGFRHGHTNSGHATAAAAALATIQVIEEENLVTNSKNMGKYLSKKIFALTEKYDFIHNVRGLGLLLALDIDNTLNDGDLISKYCFEKGLIIRQMGSTLVLLPPLIINSKQVDEIVSILDTVFHELSTTQILTY</sequence>
<comment type="caution">
    <text evidence="4">The sequence shown here is derived from an EMBL/GenBank/DDBJ whole genome shotgun (WGS) entry which is preliminary data.</text>
</comment>
<dbReference type="PIRSF" id="PIRSF000521">
    <property type="entry name" value="Transaminase_4ab_Lys_Orn"/>
    <property type="match status" value="1"/>
</dbReference>
<dbReference type="AlphaFoldDB" id="A0A9X6ZSZ2"/>
<protein>
    <recommendedName>
        <fullName evidence="6">Aspartate aminotransferase family protein</fullName>
    </recommendedName>
</protein>
<reference evidence="4 5" key="1">
    <citation type="submission" date="2017-09" db="EMBL/GenBank/DDBJ databases">
        <title>Large-scale bioinformatics analysis of Bacillus genomes uncovers conserved roles of natural products in bacterial physiology.</title>
        <authorList>
            <consortium name="Agbiome Team Llc"/>
            <person name="Bleich R.M."/>
            <person name="Grubbs K.J."/>
            <person name="Santa Maria K.C."/>
            <person name="Allen S.E."/>
            <person name="Farag S."/>
            <person name="Shank E.A."/>
            <person name="Bowers A."/>
        </authorList>
    </citation>
    <scope>NUCLEOTIDE SEQUENCE [LARGE SCALE GENOMIC DNA]</scope>
    <source>
        <strain evidence="4 5">AFS085496</strain>
    </source>
</reference>
<dbReference type="InterPro" id="IPR015421">
    <property type="entry name" value="PyrdxlP-dep_Trfase_major"/>
</dbReference>
<dbReference type="EMBL" id="NUVX01000023">
    <property type="protein sequence ID" value="PFJ39473.1"/>
    <property type="molecule type" value="Genomic_DNA"/>
</dbReference>
<dbReference type="Pfam" id="PF00202">
    <property type="entry name" value="Aminotran_3"/>
    <property type="match status" value="1"/>
</dbReference>
<dbReference type="GO" id="GO:0030170">
    <property type="term" value="F:pyridoxal phosphate binding"/>
    <property type="evidence" value="ECO:0007669"/>
    <property type="project" value="InterPro"/>
</dbReference>
<evidence type="ECO:0000256" key="2">
    <source>
        <dbReference type="ARBA" id="ARBA00022898"/>
    </source>
</evidence>
<dbReference type="SUPFAM" id="SSF53383">
    <property type="entry name" value="PLP-dependent transferases"/>
    <property type="match status" value="1"/>
</dbReference>
<dbReference type="InterPro" id="IPR015422">
    <property type="entry name" value="PyrdxlP-dep_Trfase_small"/>
</dbReference>
<dbReference type="PANTHER" id="PTHR43094:SF1">
    <property type="entry name" value="AMINOTRANSFERASE CLASS-III"/>
    <property type="match status" value="1"/>
</dbReference>
<organism evidence="4 5">
    <name type="scientific">Bacillus thuringiensis</name>
    <dbReference type="NCBI Taxonomy" id="1428"/>
    <lineage>
        <taxon>Bacteria</taxon>
        <taxon>Bacillati</taxon>
        <taxon>Bacillota</taxon>
        <taxon>Bacilli</taxon>
        <taxon>Bacillales</taxon>
        <taxon>Bacillaceae</taxon>
        <taxon>Bacillus</taxon>
        <taxon>Bacillus cereus group</taxon>
    </lineage>
</organism>
<evidence type="ECO:0008006" key="6">
    <source>
        <dbReference type="Google" id="ProtNLM"/>
    </source>
</evidence>
<dbReference type="Gene3D" id="3.40.640.10">
    <property type="entry name" value="Type I PLP-dependent aspartate aminotransferase-like (Major domain)"/>
    <property type="match status" value="1"/>
</dbReference>
<evidence type="ECO:0000313" key="4">
    <source>
        <dbReference type="EMBL" id="PFJ39473.1"/>
    </source>
</evidence>
<dbReference type="CDD" id="cd00610">
    <property type="entry name" value="OAT_like"/>
    <property type="match status" value="1"/>
</dbReference>
<evidence type="ECO:0000256" key="3">
    <source>
        <dbReference type="RuleBase" id="RU003560"/>
    </source>
</evidence>
<dbReference type="PANTHER" id="PTHR43094">
    <property type="entry name" value="AMINOTRANSFERASE"/>
    <property type="match status" value="1"/>
</dbReference>
<comment type="similarity">
    <text evidence="1 3">Belongs to the class-III pyridoxal-phosphate-dependent aminotransferase family.</text>
</comment>
<dbReference type="Gene3D" id="3.90.1150.10">
    <property type="entry name" value="Aspartate Aminotransferase, domain 1"/>
    <property type="match status" value="1"/>
</dbReference>
<name>A0A9X6ZSZ2_BACTU</name>
<dbReference type="GO" id="GO:0008483">
    <property type="term" value="F:transaminase activity"/>
    <property type="evidence" value="ECO:0007669"/>
    <property type="project" value="InterPro"/>
</dbReference>
<dbReference type="InterPro" id="IPR005814">
    <property type="entry name" value="Aminotrans_3"/>
</dbReference>
<accession>A0A9X6ZSZ2</accession>
<dbReference type="InterPro" id="IPR015424">
    <property type="entry name" value="PyrdxlP-dep_Trfase"/>
</dbReference>
<dbReference type="Proteomes" id="UP000224003">
    <property type="component" value="Unassembled WGS sequence"/>
</dbReference>